<keyword evidence="8" id="KW-0812">Transmembrane</keyword>
<dbReference type="AlphaFoldDB" id="A0A1N6SAY1"/>
<accession>A0A1N6SAY1</accession>
<evidence type="ECO:0000256" key="5">
    <source>
        <dbReference type="ARBA" id="ARBA00022679"/>
    </source>
</evidence>
<dbReference type="CDD" id="cd00082">
    <property type="entry name" value="HisKA"/>
    <property type="match status" value="1"/>
</dbReference>
<protein>
    <recommendedName>
        <fullName evidence="3">histidine kinase</fullName>
        <ecNumber evidence="3">2.7.13.3</ecNumber>
    </recommendedName>
</protein>
<evidence type="ECO:0000256" key="1">
    <source>
        <dbReference type="ARBA" id="ARBA00000085"/>
    </source>
</evidence>
<keyword evidence="8" id="KW-1133">Transmembrane helix</keyword>
<dbReference type="Pfam" id="PF14501">
    <property type="entry name" value="HATPase_c_5"/>
    <property type="match status" value="1"/>
</dbReference>
<evidence type="ECO:0000256" key="8">
    <source>
        <dbReference type="SAM" id="Phobius"/>
    </source>
</evidence>
<dbReference type="InterPro" id="IPR032834">
    <property type="entry name" value="NatK-like_C"/>
</dbReference>
<evidence type="ECO:0000256" key="6">
    <source>
        <dbReference type="ARBA" id="ARBA00022777"/>
    </source>
</evidence>
<comment type="catalytic activity">
    <reaction evidence="1">
        <text>ATP + protein L-histidine = ADP + protein N-phospho-L-histidine.</text>
        <dbReference type="EC" id="2.7.13.3"/>
    </reaction>
</comment>
<evidence type="ECO:0000256" key="2">
    <source>
        <dbReference type="ARBA" id="ARBA00004370"/>
    </source>
</evidence>
<feature type="domain" description="Histidine kinase" evidence="9">
    <location>
        <begin position="213"/>
        <end position="406"/>
    </location>
</feature>
<dbReference type="InterPro" id="IPR003661">
    <property type="entry name" value="HisK_dim/P_dom"/>
</dbReference>
<dbReference type="SUPFAM" id="SSF55874">
    <property type="entry name" value="ATPase domain of HSP90 chaperone/DNA topoisomerase II/histidine kinase"/>
    <property type="match status" value="1"/>
</dbReference>
<evidence type="ECO:0000313" key="11">
    <source>
        <dbReference type="EMBL" id="SIQ38254.1"/>
    </source>
</evidence>
<evidence type="ECO:0000256" key="3">
    <source>
        <dbReference type="ARBA" id="ARBA00012438"/>
    </source>
</evidence>
<evidence type="ECO:0000259" key="9">
    <source>
        <dbReference type="PROSITE" id="PS50109"/>
    </source>
</evidence>
<keyword evidence="6 11" id="KW-0418">Kinase</keyword>
<evidence type="ECO:0000256" key="7">
    <source>
        <dbReference type="ARBA" id="ARBA00023012"/>
    </source>
</evidence>
<dbReference type="InterPro" id="IPR050428">
    <property type="entry name" value="TCS_sensor_his_kinase"/>
</dbReference>
<feature type="domain" description="HAMP" evidence="10">
    <location>
        <begin position="154"/>
        <end position="205"/>
    </location>
</feature>
<name>A0A1N6SAY1_9GAMM</name>
<dbReference type="InterPro" id="IPR036890">
    <property type="entry name" value="HATPase_C_sf"/>
</dbReference>
<dbReference type="EMBL" id="FTMN01000004">
    <property type="protein sequence ID" value="SIQ38254.1"/>
    <property type="molecule type" value="Genomic_DNA"/>
</dbReference>
<dbReference type="GO" id="GO:0000155">
    <property type="term" value="F:phosphorelay sensor kinase activity"/>
    <property type="evidence" value="ECO:0007669"/>
    <property type="project" value="InterPro"/>
</dbReference>
<dbReference type="InterPro" id="IPR005467">
    <property type="entry name" value="His_kinase_dom"/>
</dbReference>
<keyword evidence="12" id="KW-1185">Reference proteome</keyword>
<dbReference type="Pfam" id="PF00512">
    <property type="entry name" value="HisKA"/>
    <property type="match status" value="1"/>
</dbReference>
<dbReference type="PANTHER" id="PTHR45436:SF5">
    <property type="entry name" value="SENSOR HISTIDINE KINASE TRCS"/>
    <property type="match status" value="1"/>
</dbReference>
<organism evidence="11 12">
    <name type="scientific">Marinobacterium stanieri</name>
    <dbReference type="NCBI Taxonomy" id="49186"/>
    <lineage>
        <taxon>Bacteria</taxon>
        <taxon>Pseudomonadati</taxon>
        <taxon>Pseudomonadota</taxon>
        <taxon>Gammaproteobacteria</taxon>
        <taxon>Oceanospirillales</taxon>
        <taxon>Oceanospirillaceae</taxon>
        <taxon>Marinobacterium</taxon>
    </lineage>
</organism>
<dbReference type="STRING" id="49186.SAMN05421647_104147"/>
<dbReference type="PROSITE" id="PS50885">
    <property type="entry name" value="HAMP"/>
    <property type="match status" value="1"/>
</dbReference>
<keyword evidence="4" id="KW-0597">Phosphoprotein</keyword>
<dbReference type="PROSITE" id="PS50109">
    <property type="entry name" value="HIS_KIN"/>
    <property type="match status" value="1"/>
</dbReference>
<proteinExistence type="predicted"/>
<reference evidence="11 12" key="1">
    <citation type="submission" date="2017-01" db="EMBL/GenBank/DDBJ databases">
        <authorList>
            <person name="Mah S.A."/>
            <person name="Swanson W.J."/>
            <person name="Moy G.W."/>
            <person name="Vacquier V.D."/>
        </authorList>
    </citation>
    <scope>NUCLEOTIDE SEQUENCE [LARGE SCALE GENOMIC DNA]</scope>
    <source>
        <strain evidence="11 12">DSM 7027</strain>
    </source>
</reference>
<keyword evidence="7" id="KW-0902">Two-component regulatory system</keyword>
<dbReference type="Proteomes" id="UP000186895">
    <property type="component" value="Unassembled WGS sequence"/>
</dbReference>
<dbReference type="EC" id="2.7.13.3" evidence="3"/>
<dbReference type="RefSeq" id="WP_076462754.1">
    <property type="nucleotide sequence ID" value="NZ_FTMN01000004.1"/>
</dbReference>
<dbReference type="GO" id="GO:0016020">
    <property type="term" value="C:membrane"/>
    <property type="evidence" value="ECO:0007669"/>
    <property type="project" value="UniProtKB-SubCell"/>
</dbReference>
<dbReference type="InterPro" id="IPR036097">
    <property type="entry name" value="HisK_dim/P_sf"/>
</dbReference>
<sequence>MRFSTRIILIVGLSTLVLTSLYWLVGWHHIEQLEGQQAEHLQAFIGERADLVMAGELPPEALQFLPQLRLYTPDMTWPSSWPEISEPGVYALGADTLLLAREVPGTRALYALYLPELQQLFEQEESEALEAVVAVGGVLLFTLGAMALTLWLLWKQTIPVRRLTQAIADVSPAAPRLEPLERTDELGELSRQFSRLLSRTQSFIEREQNFTRFASHELRTPLMTLGSSLALLEEVSDQPMQKKALARMRFALTRMEKLTDSFLWLSREHKDADVSVNAALMQSLLEQLQALTPAMSAVQLELSDGDWSWHIHPFVLSVILDNLLRNALEYGDEGVRIEATATVLRVLNPCAEFQEQTVPEAALASPEHYGYGLQIVEQLCDKANARFHTTRENGWFLAEVIFTAAP</sequence>
<dbReference type="SUPFAM" id="SSF47384">
    <property type="entry name" value="Homodimeric domain of signal transducing histidine kinase"/>
    <property type="match status" value="1"/>
</dbReference>
<keyword evidence="5" id="KW-0808">Transferase</keyword>
<dbReference type="PANTHER" id="PTHR45436">
    <property type="entry name" value="SENSOR HISTIDINE KINASE YKOH"/>
    <property type="match status" value="1"/>
</dbReference>
<feature type="transmembrane region" description="Helical" evidence="8">
    <location>
        <begin position="7"/>
        <end position="25"/>
    </location>
</feature>
<gene>
    <name evidence="11" type="ORF">SAMN05421647_104147</name>
</gene>
<evidence type="ECO:0000313" key="12">
    <source>
        <dbReference type="Proteomes" id="UP000186895"/>
    </source>
</evidence>
<feature type="transmembrane region" description="Helical" evidence="8">
    <location>
        <begin position="131"/>
        <end position="154"/>
    </location>
</feature>
<dbReference type="Gene3D" id="6.10.340.10">
    <property type="match status" value="1"/>
</dbReference>
<dbReference type="Gene3D" id="1.10.287.130">
    <property type="match status" value="1"/>
</dbReference>
<dbReference type="SMART" id="SM00388">
    <property type="entry name" value="HisKA"/>
    <property type="match status" value="1"/>
</dbReference>
<comment type="subcellular location">
    <subcellularLocation>
        <location evidence="2">Membrane</location>
    </subcellularLocation>
</comment>
<evidence type="ECO:0000256" key="4">
    <source>
        <dbReference type="ARBA" id="ARBA00022553"/>
    </source>
</evidence>
<evidence type="ECO:0000259" key="10">
    <source>
        <dbReference type="PROSITE" id="PS50885"/>
    </source>
</evidence>
<dbReference type="InterPro" id="IPR003660">
    <property type="entry name" value="HAMP_dom"/>
</dbReference>
<keyword evidence="8" id="KW-0472">Membrane</keyword>
<dbReference type="eggNOG" id="COG0642">
    <property type="taxonomic scope" value="Bacteria"/>
</dbReference>